<evidence type="ECO:0000256" key="1">
    <source>
        <dbReference type="ARBA" id="ARBA00004141"/>
    </source>
</evidence>
<dbReference type="InParanoid" id="A0A0N1PHH5"/>
<evidence type="ECO:0000256" key="13">
    <source>
        <dbReference type="SAM" id="Phobius"/>
    </source>
</evidence>
<dbReference type="InterPro" id="IPR036291">
    <property type="entry name" value="NAD(P)-bd_dom_sf"/>
</dbReference>
<evidence type="ECO:0000313" key="15">
    <source>
        <dbReference type="Proteomes" id="UP000053240"/>
    </source>
</evidence>
<evidence type="ECO:0000256" key="12">
    <source>
        <dbReference type="RuleBase" id="RU000363"/>
    </source>
</evidence>
<evidence type="ECO:0000256" key="6">
    <source>
        <dbReference type="ARBA" id="ARBA00023002"/>
    </source>
</evidence>
<dbReference type="InterPro" id="IPR020904">
    <property type="entry name" value="Sc_DH/Rdtase_CS"/>
</dbReference>
<dbReference type="Proteomes" id="UP000053240">
    <property type="component" value="Unassembled WGS sequence"/>
</dbReference>
<keyword evidence="15" id="KW-1185">Reference proteome</keyword>
<dbReference type="GO" id="GO:0005811">
    <property type="term" value="C:lipid droplet"/>
    <property type="evidence" value="ECO:0007669"/>
    <property type="project" value="TreeGrafter"/>
</dbReference>
<feature type="transmembrane region" description="Helical" evidence="13">
    <location>
        <begin position="70"/>
        <end position="87"/>
    </location>
</feature>
<dbReference type="InterPro" id="IPR002347">
    <property type="entry name" value="SDR_fam"/>
</dbReference>
<dbReference type="Pfam" id="PF00106">
    <property type="entry name" value="adh_short"/>
    <property type="match status" value="1"/>
</dbReference>
<keyword evidence="4" id="KW-0521">NADP</keyword>
<organism evidence="14 15">
    <name type="scientific">Papilio machaon</name>
    <name type="common">Old World swallowtail butterfly</name>
    <dbReference type="NCBI Taxonomy" id="76193"/>
    <lineage>
        <taxon>Eukaryota</taxon>
        <taxon>Metazoa</taxon>
        <taxon>Ecdysozoa</taxon>
        <taxon>Arthropoda</taxon>
        <taxon>Hexapoda</taxon>
        <taxon>Insecta</taxon>
        <taxon>Pterygota</taxon>
        <taxon>Neoptera</taxon>
        <taxon>Endopterygota</taxon>
        <taxon>Lepidoptera</taxon>
        <taxon>Glossata</taxon>
        <taxon>Ditrysia</taxon>
        <taxon>Papilionoidea</taxon>
        <taxon>Papilionidae</taxon>
        <taxon>Papilioninae</taxon>
        <taxon>Papilio</taxon>
    </lineage>
</organism>
<proteinExistence type="inferred from homology"/>
<keyword evidence="5 13" id="KW-1133">Transmembrane helix</keyword>
<evidence type="ECO:0000256" key="9">
    <source>
        <dbReference type="ARBA" id="ARBA00059620"/>
    </source>
</evidence>
<evidence type="ECO:0000256" key="10">
    <source>
        <dbReference type="ARBA" id="ARBA00068717"/>
    </source>
</evidence>
<evidence type="ECO:0000256" key="5">
    <source>
        <dbReference type="ARBA" id="ARBA00022989"/>
    </source>
</evidence>
<dbReference type="GO" id="GO:0016020">
    <property type="term" value="C:membrane"/>
    <property type="evidence" value="ECO:0007669"/>
    <property type="project" value="UniProtKB-SubCell"/>
</dbReference>
<comment type="function">
    <text evidence="9">Catalyzes the reduction of all-trans-retinal to all-trans-retinol in the presence of NADPH.</text>
</comment>
<evidence type="ECO:0000256" key="2">
    <source>
        <dbReference type="ARBA" id="ARBA00006484"/>
    </source>
</evidence>
<feature type="transmembrane region" description="Helical" evidence="13">
    <location>
        <begin position="142"/>
        <end position="168"/>
    </location>
</feature>
<dbReference type="PRINTS" id="PR00081">
    <property type="entry name" value="GDHRDH"/>
</dbReference>
<reference evidence="14 15" key="1">
    <citation type="journal article" date="2015" name="Nat. Commun.">
        <title>Outbred genome sequencing and CRISPR/Cas9 gene editing in butterflies.</title>
        <authorList>
            <person name="Li X."/>
            <person name="Fan D."/>
            <person name="Zhang W."/>
            <person name="Liu G."/>
            <person name="Zhang L."/>
            <person name="Zhao L."/>
            <person name="Fang X."/>
            <person name="Chen L."/>
            <person name="Dong Y."/>
            <person name="Chen Y."/>
            <person name="Ding Y."/>
            <person name="Zhao R."/>
            <person name="Feng M."/>
            <person name="Zhu Y."/>
            <person name="Feng Y."/>
            <person name="Jiang X."/>
            <person name="Zhu D."/>
            <person name="Xiang H."/>
            <person name="Feng X."/>
            <person name="Li S."/>
            <person name="Wang J."/>
            <person name="Zhang G."/>
            <person name="Kronforst M.R."/>
            <person name="Wang W."/>
        </authorList>
    </citation>
    <scope>NUCLEOTIDE SEQUENCE [LARGE SCALE GENOMIC DNA]</scope>
    <source>
        <strain evidence="14">Ya'a_city_454_Pm</strain>
        <tissue evidence="14">Whole body</tissue>
    </source>
</reference>
<keyword evidence="3 13" id="KW-0812">Transmembrane</keyword>
<dbReference type="PROSITE" id="PS00061">
    <property type="entry name" value="ADH_SHORT"/>
    <property type="match status" value="1"/>
</dbReference>
<gene>
    <name evidence="14" type="ORF">RR48_03578</name>
</gene>
<dbReference type="PANTHER" id="PTHR24322:SF736">
    <property type="entry name" value="RETINOL DEHYDROGENASE 10"/>
    <property type="match status" value="1"/>
</dbReference>
<dbReference type="FunCoup" id="A0A0N1PHH5">
    <property type="interactions" value="2"/>
</dbReference>
<protein>
    <recommendedName>
        <fullName evidence="10">Short-chain dehydrogenase/reductase 3</fullName>
    </recommendedName>
    <alternativeName>
        <fullName evidence="11">Retinal short-chain dehydrogenase/reductase 1</fullName>
    </alternativeName>
</protein>
<comment type="subcellular location">
    <subcellularLocation>
        <location evidence="1">Membrane</location>
        <topology evidence="1">Multi-pass membrane protein</topology>
    </subcellularLocation>
</comment>
<evidence type="ECO:0000256" key="7">
    <source>
        <dbReference type="ARBA" id="ARBA00023098"/>
    </source>
</evidence>
<feature type="transmembrane region" description="Helical" evidence="13">
    <location>
        <begin position="33"/>
        <end position="58"/>
    </location>
</feature>
<sequence>MGFNVSLDASGKKRLMFFETDEQGIAMKVYQGVMLAVEIFVLAIKMNITWTLAIIQFFFPPEPKNVQGEIILVCIIIIIIITSLYVPTEGLVAYPKLGITGAGHGMGREMALRFSKLGGVVVCVDINPAGNKETVDMVYQGVMVAVEIFILAIKMNITWTLAIIQFFFPPEPKNVQGEIILITGAGHGMGREMALRFGKLGGVVVCVDINPAGNKETVDMVKGQEGKAHAYQCDVTDRNAINELADKIRREIGDVTMLVNNAGIMPCKPLLQTSDTEIRTVFEVNVLAQLWLIQAFLPHMMETNHGHIVAMSSMAGVVGLRNLVPYCGTKYAVRGLMEALHEELREDKRDFSGIKLTTVCPYIVDTGLCKNPKIKYPSLMKILSPQEAADSIVDAVRRNYHEITIPSSLYYINQICRTMPRAVPLHLKDFLDSGLEAH</sequence>
<evidence type="ECO:0000256" key="11">
    <source>
        <dbReference type="ARBA" id="ARBA00082544"/>
    </source>
</evidence>
<dbReference type="GO" id="GO:0052650">
    <property type="term" value="F:all-trans-retinol dehydrogenase (NADP+) activity"/>
    <property type="evidence" value="ECO:0007669"/>
    <property type="project" value="UniProtKB-ARBA"/>
</dbReference>
<dbReference type="SUPFAM" id="SSF51735">
    <property type="entry name" value="NAD(P)-binding Rossmann-fold domains"/>
    <property type="match status" value="2"/>
</dbReference>
<dbReference type="EMBL" id="KQ460847">
    <property type="protein sequence ID" value="KPJ11975.1"/>
    <property type="molecule type" value="Genomic_DNA"/>
</dbReference>
<keyword evidence="8 13" id="KW-0472">Membrane</keyword>
<evidence type="ECO:0000256" key="3">
    <source>
        <dbReference type="ARBA" id="ARBA00022692"/>
    </source>
</evidence>
<keyword evidence="6" id="KW-0560">Oxidoreductase</keyword>
<evidence type="ECO:0000256" key="4">
    <source>
        <dbReference type="ARBA" id="ARBA00022857"/>
    </source>
</evidence>
<dbReference type="Gene3D" id="3.40.50.720">
    <property type="entry name" value="NAD(P)-binding Rossmann-like Domain"/>
    <property type="match status" value="1"/>
</dbReference>
<name>A0A0N1PHH5_PAPMA</name>
<dbReference type="FunFam" id="3.40.50.720:FF:000131">
    <property type="entry name" value="Short-chain dehydrogenase/reductase 3"/>
    <property type="match status" value="1"/>
</dbReference>
<dbReference type="PRINTS" id="PR00080">
    <property type="entry name" value="SDRFAMILY"/>
</dbReference>
<keyword evidence="7" id="KW-0443">Lipid metabolism</keyword>
<dbReference type="CDD" id="cd05339">
    <property type="entry name" value="17beta-HSDXI-like_SDR_c"/>
    <property type="match status" value="1"/>
</dbReference>
<dbReference type="AlphaFoldDB" id="A0A0N1PHH5"/>
<evidence type="ECO:0000313" key="14">
    <source>
        <dbReference type="EMBL" id="KPJ11975.1"/>
    </source>
</evidence>
<accession>A0A0N1PHH5</accession>
<evidence type="ECO:0000256" key="8">
    <source>
        <dbReference type="ARBA" id="ARBA00023136"/>
    </source>
</evidence>
<comment type="similarity">
    <text evidence="2 12">Belongs to the short-chain dehydrogenases/reductases (SDR) family.</text>
</comment>
<dbReference type="PANTHER" id="PTHR24322">
    <property type="entry name" value="PKSB"/>
    <property type="match status" value="1"/>
</dbReference>
<dbReference type="STRING" id="76193.A0A0N1PHH5"/>